<keyword evidence="3" id="KW-1185">Reference proteome</keyword>
<dbReference type="Gene3D" id="3.60.21.10">
    <property type="match status" value="2"/>
</dbReference>
<evidence type="ECO:0000313" key="2">
    <source>
        <dbReference type="EMBL" id="GMQ27846.1"/>
    </source>
</evidence>
<comment type="caution">
    <text evidence="2">The sequence shown here is derived from an EMBL/GenBank/DDBJ whole genome shotgun (WGS) entry which is preliminary data.</text>
</comment>
<dbReference type="InterPro" id="IPR004843">
    <property type="entry name" value="Calcineurin-like_PHP"/>
</dbReference>
<name>A0ABQ6PIS6_9BACT</name>
<dbReference type="SUPFAM" id="SSF56300">
    <property type="entry name" value="Metallo-dependent phosphatases"/>
    <property type="match status" value="1"/>
</dbReference>
<gene>
    <name evidence="2" type="ORF">Aconfl_04880</name>
</gene>
<sequence length="602" mass="68412">MKAGILVSCPSSWTLAQSVTDVKVAFLADIHLQDVYGDFESQEFKGVLNQKTGQMATIRTMESQLNSTRLFNENYFALLSALEDLRRKRIQWVVLPGDFTDDGQPMNVLALSRILKEYNQRYGMRFFLTTGNHDPVYPYGGPDGKRDFLGEKGQNQAVFSDPSLVSDSSAAISPPLANWGYFELIDPLQSFGFSQDPEDIFWTHPFLDWDYEGYSYEPIREKAGMDHRLFADPLSGFLLPDASYLVEPIPGLWLLAIDANVYTYSGPTERMDSSAWRGSSLGFNVAVASKEHQLNWIRKVSQEAKARGKTLISFSHYPLADFHQDRSAEMALLFGAGKLQLARVPLPDVSKLYAEAGIRVHFAGHMHINDTGKLAQADSTVLINIQVPSLAAFPPAYKTFHLLDSSTMHIQTHLIQHADRFDEFFDLYRMEHQWLNQKASSKTWNLKILDAENYLEYTQMHLQELIRLRFSESDWPERLKNLLQGISLQQVKTWLNTPVEKREALLDKMYDENQKAKQKGFLLEDFYLIKNGGDLGMGQIPQERAELYLQLPNRRLSSLDSSLNGQFSSFLRILGGLSTGLPSDDFFLDLQDLSIRRSGSLN</sequence>
<dbReference type="InterPro" id="IPR029052">
    <property type="entry name" value="Metallo-depent_PP-like"/>
</dbReference>
<dbReference type="Proteomes" id="UP001338309">
    <property type="component" value="Unassembled WGS sequence"/>
</dbReference>
<organism evidence="2 3">
    <name type="scientific">Algoriphagus confluentis</name>
    <dbReference type="NCBI Taxonomy" id="1697556"/>
    <lineage>
        <taxon>Bacteria</taxon>
        <taxon>Pseudomonadati</taxon>
        <taxon>Bacteroidota</taxon>
        <taxon>Cytophagia</taxon>
        <taxon>Cytophagales</taxon>
        <taxon>Cyclobacteriaceae</taxon>
        <taxon>Algoriphagus</taxon>
    </lineage>
</organism>
<dbReference type="EMBL" id="BTPD01000001">
    <property type="protein sequence ID" value="GMQ27846.1"/>
    <property type="molecule type" value="Genomic_DNA"/>
</dbReference>
<dbReference type="Pfam" id="PF00149">
    <property type="entry name" value="Metallophos"/>
    <property type="match status" value="1"/>
</dbReference>
<reference evidence="2 3" key="1">
    <citation type="submission" date="2023-08" db="EMBL/GenBank/DDBJ databases">
        <title>Draft genome sequence of Algoriphagus confluentis.</title>
        <authorList>
            <person name="Takatani N."/>
            <person name="Hosokawa M."/>
            <person name="Sawabe T."/>
        </authorList>
    </citation>
    <scope>NUCLEOTIDE SEQUENCE [LARGE SCALE GENOMIC DNA]</scope>
    <source>
        <strain evidence="2 3">NBRC 111222</strain>
    </source>
</reference>
<feature type="domain" description="Calcineurin-like phosphoesterase" evidence="1">
    <location>
        <begin position="23"/>
        <end position="166"/>
    </location>
</feature>
<evidence type="ECO:0000259" key="1">
    <source>
        <dbReference type="Pfam" id="PF00149"/>
    </source>
</evidence>
<accession>A0ABQ6PIS6</accession>
<proteinExistence type="predicted"/>
<protein>
    <submittedName>
        <fullName evidence="2">Metallophosphoesterase</fullName>
    </submittedName>
</protein>
<evidence type="ECO:0000313" key="3">
    <source>
        <dbReference type="Proteomes" id="UP001338309"/>
    </source>
</evidence>